<dbReference type="FunFam" id="3.30.56.30:FF:000003">
    <property type="entry name" value="Signal recognition particle SEC65 subunit"/>
    <property type="match status" value="1"/>
</dbReference>
<dbReference type="InterPro" id="IPR002778">
    <property type="entry name" value="Signal_recog_particle_SRP19"/>
</dbReference>
<dbReference type="SUPFAM" id="SSF69695">
    <property type="entry name" value="SRP19"/>
    <property type="match status" value="1"/>
</dbReference>
<feature type="region of interest" description="Disordered" evidence="5">
    <location>
        <begin position="286"/>
        <end position="310"/>
    </location>
</feature>
<dbReference type="GO" id="GO:0008312">
    <property type="term" value="F:7S RNA binding"/>
    <property type="evidence" value="ECO:0007669"/>
    <property type="project" value="InterPro"/>
</dbReference>
<gene>
    <name evidence="6" type="ORF">EX30DRAFT_337981</name>
</gene>
<dbReference type="AlphaFoldDB" id="A0A4S2N8S9"/>
<evidence type="ECO:0000313" key="6">
    <source>
        <dbReference type="EMBL" id="TGZ85646.1"/>
    </source>
</evidence>
<dbReference type="GO" id="GO:0005786">
    <property type="term" value="C:signal recognition particle, endoplasmic reticulum targeting"/>
    <property type="evidence" value="ECO:0007669"/>
    <property type="project" value="UniProtKB-KW"/>
</dbReference>
<accession>A0A4S2N8S9</accession>
<keyword evidence="2" id="KW-0963">Cytoplasm</keyword>
<organism evidence="6 7">
    <name type="scientific">Ascodesmis nigricans</name>
    <dbReference type="NCBI Taxonomy" id="341454"/>
    <lineage>
        <taxon>Eukaryota</taxon>
        <taxon>Fungi</taxon>
        <taxon>Dikarya</taxon>
        <taxon>Ascomycota</taxon>
        <taxon>Pezizomycotina</taxon>
        <taxon>Pezizomycetes</taxon>
        <taxon>Pezizales</taxon>
        <taxon>Ascodesmidaceae</taxon>
        <taxon>Ascodesmis</taxon>
    </lineage>
</organism>
<comment type="subcellular location">
    <subcellularLocation>
        <location evidence="1">Cytoplasm</location>
    </subcellularLocation>
</comment>
<evidence type="ECO:0000256" key="3">
    <source>
        <dbReference type="ARBA" id="ARBA00023135"/>
    </source>
</evidence>
<evidence type="ECO:0000256" key="2">
    <source>
        <dbReference type="ARBA" id="ARBA00022490"/>
    </source>
</evidence>
<reference evidence="6 7" key="1">
    <citation type="submission" date="2019-04" db="EMBL/GenBank/DDBJ databases">
        <title>Comparative genomics and transcriptomics to analyze fruiting body development in filamentous ascomycetes.</title>
        <authorList>
            <consortium name="DOE Joint Genome Institute"/>
            <person name="Lutkenhaus R."/>
            <person name="Traeger S."/>
            <person name="Breuer J."/>
            <person name="Kuo A."/>
            <person name="Lipzen A."/>
            <person name="Pangilinan J."/>
            <person name="Dilworth D."/>
            <person name="Sandor L."/>
            <person name="Poggeler S."/>
            <person name="Barry K."/>
            <person name="Grigoriev I.V."/>
            <person name="Nowrousian M."/>
        </authorList>
    </citation>
    <scope>NUCLEOTIDE SEQUENCE [LARGE SCALE GENOMIC DNA]</scope>
    <source>
        <strain evidence="6 7">CBS 389.68</strain>
    </source>
</reference>
<dbReference type="InterPro" id="IPR036521">
    <property type="entry name" value="SRP19-like_sf"/>
</dbReference>
<evidence type="ECO:0000256" key="4">
    <source>
        <dbReference type="ARBA" id="ARBA00023274"/>
    </source>
</evidence>
<feature type="compositionally biased region" description="Acidic residues" evidence="5">
    <location>
        <begin position="9"/>
        <end position="19"/>
    </location>
</feature>
<keyword evidence="7" id="KW-1185">Reference proteome</keyword>
<dbReference type="Gene3D" id="3.30.56.30">
    <property type="entry name" value="Signal recognition particle, SRP19-like subunit"/>
    <property type="match status" value="1"/>
</dbReference>
<dbReference type="GO" id="GO:0006617">
    <property type="term" value="P:SRP-dependent cotranslational protein targeting to membrane, signal sequence recognition"/>
    <property type="evidence" value="ECO:0007669"/>
    <property type="project" value="TreeGrafter"/>
</dbReference>
<dbReference type="PANTHER" id="PTHR17453:SF0">
    <property type="entry name" value="SIGNAL RECOGNITION PARTICLE 19 KDA PROTEIN"/>
    <property type="match status" value="1"/>
</dbReference>
<name>A0A4S2N8S9_9PEZI</name>
<evidence type="ECO:0000256" key="1">
    <source>
        <dbReference type="ARBA" id="ARBA00004496"/>
    </source>
</evidence>
<evidence type="ECO:0000256" key="5">
    <source>
        <dbReference type="SAM" id="MobiDB-lite"/>
    </source>
</evidence>
<keyword evidence="4" id="KW-0687">Ribonucleoprotein</keyword>
<keyword evidence="3" id="KW-0733">Signal recognition particle</keyword>
<feature type="compositionally biased region" description="Low complexity" evidence="5">
    <location>
        <begin position="67"/>
        <end position="80"/>
    </location>
</feature>
<dbReference type="FunCoup" id="A0A4S2N8S9">
    <property type="interactions" value="70"/>
</dbReference>
<sequence>MSHHARIEEVEDSDPEESDLSQLMNKPFFDPTARVPASQFNNREPGESSSSFAQPAASWPPPPSAPAPSSSRPSGPTGSSVPPPPYPAEEVHKRGRVGAANLSWAGNSNTQYVAASQASTYKHYQSLYPIYFDITRSRQGGRKVPKSHAVENPLAREIVDACALLGLKVVFEPGKTHPKDWANPGRVRVLLKGEDGLPMVPGIQNKFVLLLKVGEYLKANPATAETPLKLRMAGIPFDPAKPPQPSAVPRGWKLNQILPLHSPALSGGGVSEDIFKEMMAGMGMGDAFGGAGPSTPAVKEKGEGKKKKKR</sequence>
<protein>
    <submittedName>
        <fullName evidence="6">Signal recognition particle, SRP19 subunit</fullName>
    </submittedName>
</protein>
<feature type="compositionally biased region" description="Low complexity" evidence="5">
    <location>
        <begin position="48"/>
        <end position="57"/>
    </location>
</feature>
<proteinExistence type="predicted"/>
<dbReference type="InParanoid" id="A0A4S2N8S9"/>
<feature type="region of interest" description="Disordered" evidence="5">
    <location>
        <begin position="1"/>
        <end position="90"/>
    </location>
</feature>
<dbReference type="STRING" id="341454.A0A4S2N8S9"/>
<dbReference type="PANTHER" id="PTHR17453">
    <property type="entry name" value="SIGNAL RECOGNITION PARTICLE 19 KD PROTEIN"/>
    <property type="match status" value="1"/>
</dbReference>
<dbReference type="OrthoDB" id="2190947at2759"/>
<dbReference type="EMBL" id="ML220112">
    <property type="protein sequence ID" value="TGZ85646.1"/>
    <property type="molecule type" value="Genomic_DNA"/>
</dbReference>
<dbReference type="Proteomes" id="UP000298138">
    <property type="component" value="Unassembled WGS sequence"/>
</dbReference>
<dbReference type="Pfam" id="PF01922">
    <property type="entry name" value="SRP19"/>
    <property type="match status" value="1"/>
</dbReference>
<evidence type="ECO:0000313" key="7">
    <source>
        <dbReference type="Proteomes" id="UP000298138"/>
    </source>
</evidence>